<evidence type="ECO:0000256" key="1">
    <source>
        <dbReference type="ARBA" id="ARBA00004141"/>
    </source>
</evidence>
<dbReference type="Pfam" id="PF01061">
    <property type="entry name" value="ABC2_membrane"/>
    <property type="match status" value="1"/>
</dbReference>
<reference evidence="7 8" key="1">
    <citation type="submission" date="2010-05" db="EMBL/GenBank/DDBJ databases">
        <title>Complete sequence of Thermoanaerobacter mathranii subsp. mathranii mathranii str. A3.</title>
        <authorList>
            <consortium name="US DOE Joint Genome Institute"/>
            <person name="Lucas S."/>
            <person name="Copeland A."/>
            <person name="Lapidus A."/>
            <person name="Cheng J.-F."/>
            <person name="Bruce D."/>
            <person name="Goodwin L."/>
            <person name="Pitluck S."/>
            <person name="Held B."/>
            <person name="Detter J.C."/>
            <person name="Han C."/>
            <person name="Tapia R."/>
            <person name="Land M."/>
            <person name="Hauser L."/>
            <person name="Kyrpides N."/>
            <person name="Mikhailova N."/>
            <person name="Zhou J."/>
            <person name="Hemme C."/>
            <person name="Woyke T."/>
        </authorList>
    </citation>
    <scope>NUCLEOTIDE SEQUENCE [LARGE SCALE GENOMIC DNA]</scope>
    <source>
        <strain evidence="7 8">A3</strain>
    </source>
</reference>
<dbReference type="PANTHER" id="PTHR43027:SF2">
    <property type="entry name" value="TRANSPORT PERMEASE PROTEIN"/>
    <property type="match status" value="1"/>
</dbReference>
<feature type="transmembrane region" description="Helical" evidence="5">
    <location>
        <begin position="68"/>
        <end position="86"/>
    </location>
</feature>
<feature type="transmembrane region" description="Helical" evidence="5">
    <location>
        <begin position="107"/>
        <end position="134"/>
    </location>
</feature>
<protein>
    <recommendedName>
        <fullName evidence="5">Transport permease protein</fullName>
    </recommendedName>
</protein>
<keyword evidence="4 5" id="KW-0472">Membrane</keyword>
<organism evidence="7 8">
    <name type="scientific">Thermoanaerobacter mathranii subsp. mathranii (strain DSM 11426 / CCUG 53645 / CIP 108742 / A3)</name>
    <dbReference type="NCBI Taxonomy" id="583358"/>
    <lineage>
        <taxon>Bacteria</taxon>
        <taxon>Bacillati</taxon>
        <taxon>Bacillota</taxon>
        <taxon>Clostridia</taxon>
        <taxon>Thermoanaerobacterales</taxon>
        <taxon>Thermoanaerobacteraceae</taxon>
        <taxon>Thermoanaerobacter</taxon>
    </lineage>
</organism>
<evidence type="ECO:0000256" key="3">
    <source>
        <dbReference type="ARBA" id="ARBA00022989"/>
    </source>
</evidence>
<feature type="transmembrane region" description="Helical" evidence="5">
    <location>
        <begin position="238"/>
        <end position="255"/>
    </location>
</feature>
<evidence type="ECO:0000313" key="8">
    <source>
        <dbReference type="Proteomes" id="UP000002064"/>
    </source>
</evidence>
<dbReference type="InterPro" id="IPR052902">
    <property type="entry name" value="ABC-2_transporter"/>
</dbReference>
<dbReference type="PROSITE" id="PS51012">
    <property type="entry name" value="ABC_TM2"/>
    <property type="match status" value="1"/>
</dbReference>
<dbReference type="InterPro" id="IPR000412">
    <property type="entry name" value="ABC_2_transport"/>
</dbReference>
<comment type="subcellular location">
    <subcellularLocation>
        <location evidence="5">Cell membrane</location>
        <topology evidence="5">Multi-pass membrane protein</topology>
    </subcellularLocation>
    <subcellularLocation>
        <location evidence="1">Membrane</location>
        <topology evidence="1">Multi-pass membrane protein</topology>
    </subcellularLocation>
</comment>
<feature type="transmembrane region" description="Helical" evidence="5">
    <location>
        <begin position="140"/>
        <end position="167"/>
    </location>
</feature>
<keyword evidence="3 5" id="KW-1133">Transmembrane helix</keyword>
<feature type="transmembrane region" description="Helical" evidence="5">
    <location>
        <begin position="179"/>
        <end position="198"/>
    </location>
</feature>
<keyword evidence="5" id="KW-0813">Transport</keyword>
<evidence type="ECO:0000256" key="5">
    <source>
        <dbReference type="RuleBase" id="RU361157"/>
    </source>
</evidence>
<keyword evidence="2 5" id="KW-0812">Transmembrane</keyword>
<dbReference type="InterPro" id="IPR047817">
    <property type="entry name" value="ABC2_TM_bact-type"/>
</dbReference>
<feature type="transmembrane region" description="Helical" evidence="5">
    <location>
        <begin position="30"/>
        <end position="48"/>
    </location>
</feature>
<dbReference type="PIRSF" id="PIRSF006648">
    <property type="entry name" value="DrrB"/>
    <property type="match status" value="1"/>
</dbReference>
<comment type="similarity">
    <text evidence="5">Belongs to the ABC-2 integral membrane protein family.</text>
</comment>
<evidence type="ECO:0000259" key="6">
    <source>
        <dbReference type="PROSITE" id="PS51012"/>
    </source>
</evidence>
<sequence length="260" mass="29741">MENSFKTTIRKMYGFFKVEVKALLRDPTTVFFMLVLPMVLTVVFGSAFGKEPTHYGEHILGIDTVVPINIIFLLANAGLMGIPITISELKEQGVIKRYITYPVDYKIYFGSLMATFSIVSIISTLLFTTVSFIFYKATLFIHLLGIMGFAMLYFLNMYIYYGIGFLLSLLIKSARTTNIVTSFLFLTLIFTSGIVLPLDSLPPNIEKFANLLPMSHSIQVTQMWWYGLFSFKEQGKDLIYLVIVAIILYFLLRRVKVKWD</sequence>
<evidence type="ECO:0000313" key="7">
    <source>
        <dbReference type="EMBL" id="ADH60242.1"/>
    </source>
</evidence>
<keyword evidence="5" id="KW-1003">Cell membrane</keyword>
<name>A0ABM5LND3_THEM3</name>
<dbReference type="RefSeq" id="WP_013149836.1">
    <property type="nucleotide sequence ID" value="NC_014209.1"/>
</dbReference>
<evidence type="ECO:0000256" key="2">
    <source>
        <dbReference type="ARBA" id="ARBA00022692"/>
    </source>
</evidence>
<accession>A0ABM5LND3</accession>
<proteinExistence type="inferred from homology"/>
<gene>
    <name evidence="7" type="ordered locus">Tmath_0478</name>
</gene>
<keyword evidence="8" id="KW-1185">Reference proteome</keyword>
<dbReference type="PRINTS" id="PR00164">
    <property type="entry name" value="ABC2TRNSPORT"/>
</dbReference>
<dbReference type="InterPro" id="IPR013525">
    <property type="entry name" value="ABC2_TM"/>
</dbReference>
<feature type="domain" description="ABC transmembrane type-2" evidence="6">
    <location>
        <begin position="28"/>
        <end position="259"/>
    </location>
</feature>
<dbReference type="PANTHER" id="PTHR43027">
    <property type="entry name" value="DOXORUBICIN RESISTANCE ABC TRANSPORTER PERMEASE PROTEIN DRRC-RELATED"/>
    <property type="match status" value="1"/>
</dbReference>
<dbReference type="EMBL" id="CP002032">
    <property type="protein sequence ID" value="ADH60242.1"/>
    <property type="molecule type" value="Genomic_DNA"/>
</dbReference>
<evidence type="ECO:0000256" key="4">
    <source>
        <dbReference type="ARBA" id="ARBA00023136"/>
    </source>
</evidence>
<dbReference type="Proteomes" id="UP000002064">
    <property type="component" value="Chromosome"/>
</dbReference>